<protein>
    <submittedName>
        <fullName evidence="4">Type III polyketide synthase</fullName>
    </submittedName>
</protein>
<organism evidence="4 5">
    <name type="scientific">Streptomyces lasalocidi</name>
    <name type="common">Streptomyces lasaliensis</name>
    <dbReference type="NCBI Taxonomy" id="324833"/>
    <lineage>
        <taxon>Bacteria</taxon>
        <taxon>Bacillati</taxon>
        <taxon>Actinomycetota</taxon>
        <taxon>Actinomycetes</taxon>
        <taxon>Kitasatosporales</taxon>
        <taxon>Streptomycetaceae</taxon>
        <taxon>Streptomyces</taxon>
    </lineage>
</organism>
<dbReference type="Proteomes" id="UP000305929">
    <property type="component" value="Unassembled WGS sequence"/>
</dbReference>
<evidence type="ECO:0000256" key="1">
    <source>
        <dbReference type="ARBA" id="ARBA00022679"/>
    </source>
</evidence>
<reference evidence="4 5" key="1">
    <citation type="submission" date="2019-04" db="EMBL/GenBank/DDBJ databases">
        <title>Streptomyces lasaliensis sp. nov., an Actinomycete isolated from soil which produces the polyether antibiotic lasalocid.</title>
        <authorList>
            <person name="Erwin G."/>
            <person name="Haber C."/>
        </authorList>
    </citation>
    <scope>NUCLEOTIDE SEQUENCE [LARGE SCALE GENOMIC DNA]</scope>
    <source>
        <strain evidence="4 5">X-537</strain>
    </source>
</reference>
<dbReference type="OrthoDB" id="4334218at2"/>
<evidence type="ECO:0000313" key="5">
    <source>
        <dbReference type="Proteomes" id="UP000305929"/>
    </source>
</evidence>
<keyword evidence="5" id="KW-1185">Reference proteome</keyword>
<dbReference type="RefSeq" id="WP_137310514.1">
    <property type="nucleotide sequence ID" value="NZ_SZNQ01000001.1"/>
</dbReference>
<evidence type="ECO:0000313" key="4">
    <source>
        <dbReference type="EMBL" id="TKT04692.1"/>
    </source>
</evidence>
<feature type="active site" description="Acyl-thioester intermediate" evidence="2">
    <location>
        <position position="180"/>
    </location>
</feature>
<dbReference type="GO" id="GO:0016747">
    <property type="term" value="F:acyltransferase activity, transferring groups other than amino-acyl groups"/>
    <property type="evidence" value="ECO:0007669"/>
    <property type="project" value="InterPro"/>
</dbReference>
<dbReference type="PANTHER" id="PTHR11877:SF46">
    <property type="entry name" value="TYPE III POLYKETIDE SYNTHASE A"/>
    <property type="match status" value="1"/>
</dbReference>
<dbReference type="InterPro" id="IPR011141">
    <property type="entry name" value="Polyketide_synthase_type-III"/>
</dbReference>
<evidence type="ECO:0000256" key="2">
    <source>
        <dbReference type="PIRSR" id="PIRSR000451-1"/>
    </source>
</evidence>
<keyword evidence="1" id="KW-0808">Transferase</keyword>
<dbReference type="SUPFAM" id="SSF53901">
    <property type="entry name" value="Thiolase-like"/>
    <property type="match status" value="3"/>
</dbReference>
<comment type="caution">
    <text evidence="4">The sequence shown here is derived from an EMBL/GenBank/DDBJ whole genome shotgun (WGS) entry which is preliminary data.</text>
</comment>
<dbReference type="EMBL" id="SZNQ01000001">
    <property type="protein sequence ID" value="TKT04692.1"/>
    <property type="molecule type" value="Genomic_DNA"/>
</dbReference>
<dbReference type="Gene3D" id="3.40.47.10">
    <property type="match status" value="2"/>
</dbReference>
<proteinExistence type="predicted"/>
<feature type="domain" description="Chalcone/stilbene synthase N-terminal" evidence="3">
    <location>
        <begin position="105"/>
        <end position="240"/>
    </location>
</feature>
<gene>
    <name evidence="4" type="ORF">E4U91_34975</name>
</gene>
<dbReference type="InterPro" id="IPR001099">
    <property type="entry name" value="Chalcone/stilbene_synt_N"/>
</dbReference>
<dbReference type="GO" id="GO:0030639">
    <property type="term" value="P:polyketide biosynthetic process"/>
    <property type="evidence" value="ECO:0007669"/>
    <property type="project" value="TreeGrafter"/>
</dbReference>
<dbReference type="PANTHER" id="PTHR11877">
    <property type="entry name" value="HYDROXYMETHYLGLUTARYL-COA SYNTHASE"/>
    <property type="match status" value="1"/>
</dbReference>
<evidence type="ECO:0000259" key="3">
    <source>
        <dbReference type="Pfam" id="PF00195"/>
    </source>
</evidence>
<sequence length="395" mass="42522">MAAYLSAPAVIHGEHTVKTSQIVAEVRDRHPHAAWAPRIDGIAASTGIDSRGWMLPLETAVAPGSGNGLRDVGVEPAQEALAREGFSRQDVDRVIAALETVPAPQTVQERTAPAWEAVQSYGERAARGALQAAGLDASDVDCLITSHSTTPALPGLDVALANRLPLRSDVLLLPATQWACIAGTRSLALAADLVAADPDRVVLVVIAEALSTTYQPADDTLESLIVRLLFADTAVAAVVTGRQRRESVLRLDAAWHHTLPGTQDLHRLETRADGTHFVMDRRGPRAVQETVTAMWEWLRVRYQDHPGAWHPDVLLAHPGGTRVLEYMEQTMPEEWPSGLLDYSRDSYTSGNRGGAAVFDILRRAHDAGQQKAGNRAVLYAAAPGLTATALDGEWL</sequence>
<dbReference type="AlphaFoldDB" id="A0A4U5WSG1"/>
<dbReference type="Pfam" id="PF00195">
    <property type="entry name" value="Chal_sti_synt_N"/>
    <property type="match status" value="1"/>
</dbReference>
<accession>A0A4U5WSG1</accession>
<name>A0A4U5WSG1_STRLS</name>
<dbReference type="InterPro" id="IPR016039">
    <property type="entry name" value="Thiolase-like"/>
</dbReference>
<dbReference type="PIRSF" id="PIRSF000451">
    <property type="entry name" value="PKS_III"/>
    <property type="match status" value="1"/>
</dbReference>